<evidence type="ECO:0000313" key="3">
    <source>
        <dbReference type="Proteomes" id="UP000199468"/>
    </source>
</evidence>
<comment type="caution">
    <text evidence="2">The sequence shown here is derived from an EMBL/GenBank/DDBJ whole genome shotgun (WGS) entry which is preliminary data.</text>
</comment>
<dbReference type="InterPro" id="IPR005184">
    <property type="entry name" value="DUF306_Meta_HslJ"/>
</dbReference>
<dbReference type="PANTHER" id="PTHR35535:SF1">
    <property type="entry name" value="HEAT SHOCK PROTEIN HSLJ"/>
    <property type="match status" value="1"/>
</dbReference>
<evidence type="ECO:0000259" key="1">
    <source>
        <dbReference type="Pfam" id="PF03724"/>
    </source>
</evidence>
<evidence type="ECO:0000313" key="2">
    <source>
        <dbReference type="EMBL" id="SDF46412.1"/>
    </source>
</evidence>
<dbReference type="Gene3D" id="2.40.128.270">
    <property type="match status" value="1"/>
</dbReference>
<keyword evidence="3" id="KW-1185">Reference proteome</keyword>
<dbReference type="Proteomes" id="UP000199468">
    <property type="component" value="Unassembled WGS sequence"/>
</dbReference>
<dbReference type="InterPro" id="IPR038670">
    <property type="entry name" value="HslJ-like_sf"/>
</dbReference>
<reference evidence="2 3" key="1">
    <citation type="submission" date="2016-10" db="EMBL/GenBank/DDBJ databases">
        <authorList>
            <person name="Varghese N."/>
            <person name="Submissions S."/>
        </authorList>
    </citation>
    <scope>NUCLEOTIDE SEQUENCE [LARGE SCALE GENOMIC DNA]</scope>
    <source>
        <strain evidence="2 3">DSM 26672</strain>
    </source>
</reference>
<sequence length="168" mass="17989">MNAGKTIMIRRLGLAAVLATLAVPMLMPGEAMAQRRQQMPSREELGGGTTAIPLPQQEKTFPLGASWSVVAMNGKPVQDRRATLIVDQNLRGTGFGGCNTFSASAYPLRQQGFAVGPIAITKRSCDKGTLDFEKAFLMALRATNKWDLVNGRLVLKGGAGELTLSRSL</sequence>
<dbReference type="EMBL" id="FNBZ01000001">
    <property type="protein sequence ID" value="SDF46412.1"/>
    <property type="molecule type" value="Genomic_DNA"/>
</dbReference>
<name>A0ABY0NH08_9HYPH</name>
<dbReference type="InterPro" id="IPR053147">
    <property type="entry name" value="Hsp_HslJ-like"/>
</dbReference>
<gene>
    <name evidence="2" type="ORF">SAMN05421844_101682</name>
</gene>
<accession>A0ABY0NH08</accession>
<proteinExistence type="predicted"/>
<organism evidence="2 3">
    <name type="scientific">Bosea robiniae</name>
    <dbReference type="NCBI Taxonomy" id="1036780"/>
    <lineage>
        <taxon>Bacteria</taxon>
        <taxon>Pseudomonadati</taxon>
        <taxon>Pseudomonadota</taxon>
        <taxon>Alphaproteobacteria</taxon>
        <taxon>Hyphomicrobiales</taxon>
        <taxon>Boseaceae</taxon>
        <taxon>Bosea</taxon>
    </lineage>
</organism>
<dbReference type="Pfam" id="PF03724">
    <property type="entry name" value="META"/>
    <property type="match status" value="1"/>
</dbReference>
<feature type="domain" description="DUF306" evidence="1">
    <location>
        <begin position="65"/>
        <end position="164"/>
    </location>
</feature>
<dbReference type="PANTHER" id="PTHR35535">
    <property type="entry name" value="HEAT SHOCK PROTEIN HSLJ"/>
    <property type="match status" value="1"/>
</dbReference>
<protein>
    <submittedName>
        <fullName evidence="2">Heat shock protein HslJ</fullName>
    </submittedName>
</protein>
<keyword evidence="2" id="KW-0346">Stress response</keyword>